<accession>A0A844B607</accession>
<evidence type="ECO:0000256" key="1">
    <source>
        <dbReference type="ARBA" id="ARBA00000213"/>
    </source>
</evidence>
<dbReference type="InterPro" id="IPR003121">
    <property type="entry name" value="SWIB_MDM2_domain"/>
</dbReference>
<dbReference type="InterPro" id="IPR034144">
    <property type="entry name" value="TOPRIM_TopoIII"/>
</dbReference>
<dbReference type="PROSITE" id="PS50880">
    <property type="entry name" value="TOPRIM"/>
    <property type="match status" value="1"/>
</dbReference>
<evidence type="ECO:0000256" key="13">
    <source>
        <dbReference type="SAM" id="MobiDB-lite"/>
    </source>
</evidence>
<feature type="domain" description="Topo IA-type catalytic" evidence="16">
    <location>
        <begin position="166"/>
        <end position="626"/>
    </location>
</feature>
<evidence type="ECO:0000256" key="6">
    <source>
        <dbReference type="ARBA" id="ARBA00023029"/>
    </source>
</evidence>
<evidence type="ECO:0000256" key="7">
    <source>
        <dbReference type="ARBA" id="ARBA00023125"/>
    </source>
</evidence>
<keyword evidence="7" id="KW-0238">DNA-binding</keyword>
<proteinExistence type="inferred from homology"/>
<dbReference type="GO" id="GO:0043597">
    <property type="term" value="C:cytoplasmic replication fork"/>
    <property type="evidence" value="ECO:0007669"/>
    <property type="project" value="TreeGrafter"/>
</dbReference>
<feature type="compositionally biased region" description="Low complexity" evidence="13">
    <location>
        <begin position="864"/>
        <end position="913"/>
    </location>
</feature>
<dbReference type="Gene3D" id="2.70.20.10">
    <property type="entry name" value="Topoisomerase I, domain 3"/>
    <property type="match status" value="1"/>
</dbReference>
<dbReference type="SMART" id="SM00437">
    <property type="entry name" value="TOP1Ac"/>
    <property type="match status" value="1"/>
</dbReference>
<dbReference type="Pfam" id="PF01751">
    <property type="entry name" value="Toprim"/>
    <property type="match status" value="1"/>
</dbReference>
<dbReference type="PROSITE" id="PS52039">
    <property type="entry name" value="TOPO_IA_2"/>
    <property type="match status" value="1"/>
</dbReference>
<dbReference type="Proteomes" id="UP000487350">
    <property type="component" value="Unassembled WGS sequence"/>
</dbReference>
<dbReference type="PROSITE" id="PS00396">
    <property type="entry name" value="TOPO_IA_1"/>
    <property type="match status" value="1"/>
</dbReference>
<evidence type="ECO:0000256" key="2">
    <source>
        <dbReference type="ARBA" id="ARBA00009446"/>
    </source>
</evidence>
<dbReference type="InterPro" id="IPR023405">
    <property type="entry name" value="Topo_IA_core_domain"/>
</dbReference>
<feature type="domain" description="Toprim" evidence="14">
    <location>
        <begin position="3"/>
        <end position="139"/>
    </location>
</feature>
<dbReference type="SMART" id="SM00436">
    <property type="entry name" value="TOP1Bc"/>
    <property type="match status" value="1"/>
</dbReference>
<dbReference type="GO" id="GO:0003677">
    <property type="term" value="F:DNA binding"/>
    <property type="evidence" value="ECO:0007669"/>
    <property type="project" value="UniProtKB-KW"/>
</dbReference>
<keyword evidence="18" id="KW-1185">Reference proteome</keyword>
<dbReference type="CDD" id="cd00186">
    <property type="entry name" value="TOP1Ac"/>
    <property type="match status" value="1"/>
</dbReference>
<dbReference type="GO" id="GO:0006281">
    <property type="term" value="P:DNA repair"/>
    <property type="evidence" value="ECO:0007669"/>
    <property type="project" value="TreeGrafter"/>
</dbReference>
<dbReference type="InterPro" id="IPR025589">
    <property type="entry name" value="Toprim_C_rpt"/>
</dbReference>
<protein>
    <recommendedName>
        <fullName evidence="3">DNA topoisomerase</fullName>
        <ecNumber evidence="3">5.6.2.1</ecNumber>
    </recommendedName>
    <alternativeName>
        <fullName evidence="12">Omega-protein</fullName>
    </alternativeName>
    <alternativeName>
        <fullName evidence="11">Relaxing enzyme</fullName>
    </alternativeName>
    <alternativeName>
        <fullName evidence="9">Swivelase</fullName>
    </alternativeName>
    <alternativeName>
        <fullName evidence="10">Untwisting enzyme</fullName>
    </alternativeName>
</protein>
<reference evidence="17 18" key="1">
    <citation type="submission" date="2019-11" db="EMBL/GenBank/DDBJ databases">
        <title>Caenimonas koreensis gen. nov., sp. nov., isolated from activated sludge.</title>
        <authorList>
            <person name="Seung H.R."/>
        </authorList>
    </citation>
    <scope>NUCLEOTIDE SEQUENCE [LARGE SCALE GENOMIC DNA]</scope>
    <source>
        <strain evidence="17 18">EMB320</strain>
    </source>
</reference>
<dbReference type="GO" id="GO:0003917">
    <property type="term" value="F:DNA topoisomerase type I (single strand cut, ATP-independent) activity"/>
    <property type="evidence" value="ECO:0007669"/>
    <property type="project" value="UniProtKB-EC"/>
</dbReference>
<dbReference type="InterPro" id="IPR036885">
    <property type="entry name" value="SWIB_MDM2_dom_sf"/>
</dbReference>
<dbReference type="Gene3D" id="1.10.245.10">
    <property type="entry name" value="SWIB/MDM2 domain"/>
    <property type="match status" value="1"/>
</dbReference>
<evidence type="ECO:0000259" key="16">
    <source>
        <dbReference type="PROSITE" id="PS52039"/>
    </source>
</evidence>
<dbReference type="PANTHER" id="PTHR11390:SF21">
    <property type="entry name" value="DNA TOPOISOMERASE 3-ALPHA"/>
    <property type="match status" value="1"/>
</dbReference>
<dbReference type="InterPro" id="IPR013825">
    <property type="entry name" value="Topo_IA_cen_sub2"/>
</dbReference>
<dbReference type="InterPro" id="IPR013826">
    <property type="entry name" value="Topo_IA_cen_sub3"/>
</dbReference>
<organism evidence="17 18">
    <name type="scientific">Caenimonas koreensis DSM 17982</name>
    <dbReference type="NCBI Taxonomy" id="1121255"/>
    <lineage>
        <taxon>Bacteria</taxon>
        <taxon>Pseudomonadati</taxon>
        <taxon>Pseudomonadota</taxon>
        <taxon>Betaproteobacteria</taxon>
        <taxon>Burkholderiales</taxon>
        <taxon>Comamonadaceae</taxon>
        <taxon>Caenimonas</taxon>
    </lineage>
</organism>
<dbReference type="PANTHER" id="PTHR11390">
    <property type="entry name" value="PROKARYOTIC DNA TOPOISOMERASE"/>
    <property type="match status" value="1"/>
</dbReference>
<comment type="similarity">
    <text evidence="2">Belongs to the type IA topoisomerase family.</text>
</comment>
<dbReference type="SMART" id="SM00151">
    <property type="entry name" value="SWIB"/>
    <property type="match status" value="1"/>
</dbReference>
<dbReference type="Pfam" id="PF13342">
    <property type="entry name" value="Toprim_Crpt"/>
    <property type="match status" value="2"/>
</dbReference>
<dbReference type="InterPro" id="IPR005738">
    <property type="entry name" value="TopoIII"/>
</dbReference>
<evidence type="ECO:0000256" key="3">
    <source>
        <dbReference type="ARBA" id="ARBA00012891"/>
    </source>
</evidence>
<dbReference type="SUPFAM" id="SSF47592">
    <property type="entry name" value="SWIB/MDM2 domain"/>
    <property type="match status" value="1"/>
</dbReference>
<dbReference type="GO" id="GO:0006265">
    <property type="term" value="P:DNA topological change"/>
    <property type="evidence" value="ECO:0007669"/>
    <property type="project" value="InterPro"/>
</dbReference>
<dbReference type="NCBIfam" id="TIGR01056">
    <property type="entry name" value="topB"/>
    <property type="match status" value="1"/>
</dbReference>
<dbReference type="InterPro" id="IPR023406">
    <property type="entry name" value="Topo_IA_AS"/>
</dbReference>
<dbReference type="InterPro" id="IPR013497">
    <property type="entry name" value="Topo_IA_cen"/>
</dbReference>
<dbReference type="InterPro" id="IPR003602">
    <property type="entry name" value="Topo_IA_DNA-bd_dom"/>
</dbReference>
<dbReference type="Pfam" id="PF02201">
    <property type="entry name" value="SWIB"/>
    <property type="match status" value="1"/>
</dbReference>
<dbReference type="NCBIfam" id="NF005829">
    <property type="entry name" value="PRK07726.1"/>
    <property type="match status" value="1"/>
</dbReference>
<evidence type="ECO:0000256" key="9">
    <source>
        <dbReference type="ARBA" id="ARBA00030003"/>
    </source>
</evidence>
<dbReference type="PRINTS" id="PR00417">
    <property type="entry name" value="PRTPISMRASEI"/>
</dbReference>
<dbReference type="InterPro" id="IPR000380">
    <property type="entry name" value="Topo_IA"/>
</dbReference>
<dbReference type="Gene3D" id="3.40.50.140">
    <property type="match status" value="1"/>
</dbReference>
<dbReference type="InterPro" id="IPR006171">
    <property type="entry name" value="TOPRIM_dom"/>
</dbReference>
<feature type="domain" description="DM2" evidence="15">
    <location>
        <begin position="911"/>
        <end position="987"/>
    </location>
</feature>
<evidence type="ECO:0000259" key="15">
    <source>
        <dbReference type="PROSITE" id="PS51925"/>
    </source>
</evidence>
<evidence type="ECO:0000256" key="11">
    <source>
        <dbReference type="ARBA" id="ARBA00032235"/>
    </source>
</evidence>
<sequence>MTKTLVIAEKPSVAQDIVRALAPVAGKFDKHDEYFESEKYVVTSAVGHLVEIQAPEEFDVKRGKWSFANLPVIPPYFDLKPVDKTKSRLNAVIKLAKRKDVTSIINACDAGREGELIFRLIEQFAGSTRAGKFTPLGKPVKRLWLQSMTPQAIREGFEQLRSDKQMSGLADAARSRSEADWLVGINGTRAMTAFNSRDGGFFLTTVGRVQTPTLAVVVEREEQIRKFVSRDYWEIHATFLAEAGEYQAKWFDTKWKKNADDAEQRADRLWNERDALAIADAVRGKAATVTEESKPTTQASPMLFDLTSLQREANGRFGFSAKTTLALAQSLYERHKALTYPRTDSRHLPEDYVAVAKKTMETLATSGMKHLEPFAKQAVKENYVKPSKRIFDNSKVSDHFAIIPTLQAPTGLSDAEQRLYDLVVKRFLSVFFPSAEFMVTTRITQAVGHSFMTSGKVLVKPGWLAIWGKEAESEKTADEDSKTLVAVKPGEMVRAEVVEARGLKTRPPARYSEATLLGAMEGAGKMVEDDELREAMQEKGLGTPATRAATIEGLINEKYMFREGRELIPTAKAFQLMTLLRGLGVEELSKPALTGEWEYKLSQMEHGKLSRDAFMLEIAEMTKHIVKKAKEYDRDTVPGDYVTLGTPCPNCGGIVKENYRRYTCTGKSGTGEDACGFSFGKTPAGRTFEIAEVEQLLRDKQVGPLEGFRSKAGWPFTSEIILKFSDEDKNWKLEFDFGDEQDPAETGELIDFSAQESLGACPKCGARVFEFGKNYVCEKSVPTAAQATPSCDFKTGQVILQQPVAREQMQKLLATGKTDLLDKFVSMRTRRAFKAFLAYNKDEGKVTFEFEPRTSKFPPRKTAAGKMPAAKVPAAKSAAGKTTAKPASKKASVNQAVPAKKAAAPKAAKTPKPGNLVPSTELAAVIGTGPYARTEVIKLLWDYIKANGLQDTKDKRSINADAKLLPIFGKPQVTMFELAKVVGPHLK</sequence>
<feature type="region of interest" description="Disordered" evidence="13">
    <location>
        <begin position="853"/>
        <end position="913"/>
    </location>
</feature>
<dbReference type="EMBL" id="WJBU01000014">
    <property type="protein sequence ID" value="MRD48643.1"/>
    <property type="molecule type" value="Genomic_DNA"/>
</dbReference>
<dbReference type="Pfam" id="PF01131">
    <property type="entry name" value="Topoisom_bac"/>
    <property type="match status" value="1"/>
</dbReference>
<keyword evidence="6" id="KW-0799">Topoisomerase</keyword>
<gene>
    <name evidence="17" type="ORF">GHT07_15245</name>
</gene>
<dbReference type="SUPFAM" id="SSF56712">
    <property type="entry name" value="Prokaryotic type I DNA topoisomerase"/>
    <property type="match status" value="1"/>
</dbReference>
<dbReference type="NCBIfam" id="NF011313">
    <property type="entry name" value="PRK14724.1"/>
    <property type="match status" value="1"/>
</dbReference>
<dbReference type="CDD" id="cd10567">
    <property type="entry name" value="SWIB-MDM2_like"/>
    <property type="match status" value="1"/>
</dbReference>
<evidence type="ECO:0000256" key="4">
    <source>
        <dbReference type="ARBA" id="ARBA00022723"/>
    </source>
</evidence>
<dbReference type="AlphaFoldDB" id="A0A844B607"/>
<dbReference type="PROSITE" id="PS51925">
    <property type="entry name" value="SWIB_MDM2"/>
    <property type="match status" value="1"/>
</dbReference>
<dbReference type="RefSeq" id="WP_153585955.1">
    <property type="nucleotide sequence ID" value="NZ_WJBU01000014.1"/>
</dbReference>
<dbReference type="Gene3D" id="1.10.290.10">
    <property type="entry name" value="Topoisomerase I, domain 4"/>
    <property type="match status" value="1"/>
</dbReference>
<dbReference type="GO" id="GO:0046872">
    <property type="term" value="F:metal ion binding"/>
    <property type="evidence" value="ECO:0007669"/>
    <property type="project" value="UniProtKB-KW"/>
</dbReference>
<dbReference type="InterPro" id="IPR019835">
    <property type="entry name" value="SWIB_domain"/>
</dbReference>
<evidence type="ECO:0000256" key="10">
    <source>
        <dbReference type="ARBA" id="ARBA00031985"/>
    </source>
</evidence>
<keyword evidence="5" id="KW-0460">Magnesium</keyword>
<evidence type="ECO:0000256" key="8">
    <source>
        <dbReference type="ARBA" id="ARBA00023235"/>
    </source>
</evidence>
<dbReference type="EC" id="5.6.2.1" evidence="3"/>
<dbReference type="InterPro" id="IPR003601">
    <property type="entry name" value="Topo_IA_2"/>
</dbReference>
<evidence type="ECO:0000313" key="17">
    <source>
        <dbReference type="EMBL" id="MRD48643.1"/>
    </source>
</evidence>
<evidence type="ECO:0000256" key="12">
    <source>
        <dbReference type="ARBA" id="ARBA00032877"/>
    </source>
</evidence>
<evidence type="ECO:0000313" key="18">
    <source>
        <dbReference type="Proteomes" id="UP000487350"/>
    </source>
</evidence>
<name>A0A844B607_9BURK</name>
<dbReference type="InterPro" id="IPR013824">
    <property type="entry name" value="Topo_IA_cen_sub1"/>
</dbReference>
<dbReference type="Gene3D" id="1.10.460.10">
    <property type="entry name" value="Topoisomerase I, domain 2"/>
    <property type="match status" value="1"/>
</dbReference>
<dbReference type="NCBIfam" id="NF006032">
    <property type="entry name" value="PRK08173.1"/>
    <property type="match status" value="1"/>
</dbReference>
<comment type="caution">
    <text evidence="17">The sequence shown here is derived from an EMBL/GenBank/DDBJ whole genome shotgun (WGS) entry which is preliminary data.</text>
</comment>
<keyword evidence="4" id="KW-0479">Metal-binding</keyword>
<dbReference type="GO" id="GO:0006310">
    <property type="term" value="P:DNA recombination"/>
    <property type="evidence" value="ECO:0007669"/>
    <property type="project" value="TreeGrafter"/>
</dbReference>
<dbReference type="CDD" id="cd03362">
    <property type="entry name" value="TOPRIM_TopoIA_TopoIII"/>
    <property type="match status" value="1"/>
</dbReference>
<evidence type="ECO:0000256" key="5">
    <source>
        <dbReference type="ARBA" id="ARBA00022842"/>
    </source>
</evidence>
<dbReference type="OrthoDB" id="9803554at2"/>
<comment type="catalytic activity">
    <reaction evidence="1">
        <text>ATP-independent breakage of single-stranded DNA, followed by passage and rejoining.</text>
        <dbReference type="EC" id="5.6.2.1"/>
    </reaction>
</comment>
<dbReference type="SMART" id="SM00493">
    <property type="entry name" value="TOPRIM"/>
    <property type="match status" value="1"/>
</dbReference>
<keyword evidence="8 17" id="KW-0413">Isomerase</keyword>
<evidence type="ECO:0000259" key="14">
    <source>
        <dbReference type="PROSITE" id="PS50880"/>
    </source>
</evidence>